<evidence type="ECO:0000313" key="2">
    <source>
        <dbReference type="Proteomes" id="UP000006977"/>
    </source>
</evidence>
<comment type="caution">
    <text evidence="1">The sequence shown here is derived from an EMBL/GenBank/DDBJ whole genome shotgun (WGS) entry which is preliminary data.</text>
</comment>
<name>J8A6N0_BACCE</name>
<reference evidence="1 2" key="1">
    <citation type="submission" date="2012-04" db="EMBL/GenBank/DDBJ databases">
        <title>The Genome Sequence of Bacillus cereus HuA4-10.</title>
        <authorList>
            <consortium name="The Broad Institute Genome Sequencing Platform"/>
            <consortium name="The Broad Institute Genome Sequencing Center for Infectious Disease"/>
            <person name="Feldgarden M."/>
            <person name="Van der Auwera G.A."/>
            <person name="Mahillon J."/>
            <person name="Duprez V."/>
            <person name="Timmery S."/>
            <person name="Mattelet C."/>
            <person name="Dierick K."/>
            <person name="Sun M."/>
            <person name="Yu Z."/>
            <person name="Zhu L."/>
            <person name="Hu X."/>
            <person name="Shank E.B."/>
            <person name="Swiecicka I."/>
            <person name="Hansen B.M."/>
            <person name="Andrup L."/>
            <person name="Young S.K."/>
            <person name="Zeng Q."/>
            <person name="Gargeya S."/>
            <person name="Fitzgerald M."/>
            <person name="Haas B."/>
            <person name="Abouelleil A."/>
            <person name="Alvarado L."/>
            <person name="Arachchi H.M."/>
            <person name="Berlin A."/>
            <person name="Chapman S.B."/>
            <person name="Goldberg J."/>
            <person name="Griggs A."/>
            <person name="Gujja S."/>
            <person name="Hansen M."/>
            <person name="Howarth C."/>
            <person name="Imamovic A."/>
            <person name="Larimer J."/>
            <person name="McCowen C."/>
            <person name="Montmayeur A."/>
            <person name="Murphy C."/>
            <person name="Neiman D."/>
            <person name="Pearson M."/>
            <person name="Priest M."/>
            <person name="Roberts A."/>
            <person name="Saif S."/>
            <person name="Shea T."/>
            <person name="Sisk P."/>
            <person name="Sykes S."/>
            <person name="Wortman J."/>
            <person name="Nusbaum C."/>
            <person name="Birren B."/>
        </authorList>
    </citation>
    <scope>NUCLEOTIDE SEQUENCE [LARGE SCALE GENOMIC DNA]</scope>
    <source>
        <strain evidence="1 2">HuA4-10</strain>
    </source>
</reference>
<protein>
    <submittedName>
        <fullName evidence="1">Uncharacterized protein</fullName>
    </submittedName>
</protein>
<organism evidence="1 2">
    <name type="scientific">Bacillus cereus HuA4-10</name>
    <dbReference type="NCBI Taxonomy" id="1053206"/>
    <lineage>
        <taxon>Bacteria</taxon>
        <taxon>Bacillati</taxon>
        <taxon>Bacillota</taxon>
        <taxon>Bacilli</taxon>
        <taxon>Bacillales</taxon>
        <taxon>Bacillaceae</taxon>
        <taxon>Bacillus</taxon>
        <taxon>Bacillus cereus group</taxon>
    </lineage>
</organism>
<dbReference type="AlphaFoldDB" id="J8A6N0"/>
<sequence>MQKTQILDSSRFVFFVFVVKSYRPYKLVEHEMVIYLLERVFKTYPFKAILSHSEWIVGRRDYMFEEDGIVLILEPADERNMRKFIFTVPKSVYEKKEILLHYGTPLGQGYTDIIEDIISVHIDIDIVTVIGHVRG</sequence>
<proteinExistence type="predicted"/>
<dbReference type="HOGENOM" id="CLU_1881547_0_0_9"/>
<dbReference type="EMBL" id="AHEA01000026">
    <property type="protein sequence ID" value="EJQ77263.1"/>
    <property type="molecule type" value="Genomic_DNA"/>
</dbReference>
<evidence type="ECO:0000313" key="1">
    <source>
        <dbReference type="EMBL" id="EJQ77263.1"/>
    </source>
</evidence>
<dbReference type="PATRIC" id="fig|1053206.3.peg.3633"/>
<gene>
    <name evidence="1" type="ORF">IGC_03562</name>
</gene>
<dbReference type="Proteomes" id="UP000006977">
    <property type="component" value="Unassembled WGS sequence"/>
</dbReference>
<accession>J8A6N0</accession>